<evidence type="ECO:0000313" key="2">
    <source>
        <dbReference type="Proteomes" id="UP000762703"/>
    </source>
</evidence>
<dbReference type="Proteomes" id="UP000762703">
    <property type="component" value="Unassembled WGS sequence"/>
</dbReference>
<gene>
    <name evidence="1" type="ORF">E7Z73_06120</name>
</gene>
<name>A0A8T3VKU2_9EURY</name>
<dbReference type="AlphaFoldDB" id="A0A8T3VKU2"/>
<evidence type="ECO:0000313" key="1">
    <source>
        <dbReference type="EMBL" id="MBE6505300.1"/>
    </source>
</evidence>
<dbReference type="RefSeq" id="WP_303736946.1">
    <property type="nucleotide sequence ID" value="NZ_SUTE01000043.1"/>
</dbReference>
<protein>
    <submittedName>
        <fullName evidence="1">Uncharacterized protein</fullName>
    </submittedName>
</protein>
<dbReference type="EMBL" id="SUTE01000043">
    <property type="protein sequence ID" value="MBE6505300.1"/>
    <property type="molecule type" value="Genomic_DNA"/>
</dbReference>
<reference evidence="1" key="1">
    <citation type="submission" date="2019-04" db="EMBL/GenBank/DDBJ databases">
        <title>Evolution of Biomass-Degrading Anaerobic Consortia Revealed by Metagenomics.</title>
        <authorList>
            <person name="Peng X."/>
        </authorList>
    </citation>
    <scope>NUCLEOTIDE SEQUENCE</scope>
    <source>
        <strain evidence="1">SIG12</strain>
    </source>
</reference>
<accession>A0A8T3VKU2</accession>
<proteinExistence type="predicted"/>
<sequence length="91" mass="10579">MILKDLLTYFNLDIELPMYLYEESFNEVFLEGGLVKKENTYEITIKTRKDVIHTMIINLLDDYPLTIISTLPNGKSNGTKFGKTKNDLKFI</sequence>
<comment type="caution">
    <text evidence="1">The sequence shown here is derived from an EMBL/GenBank/DDBJ whole genome shotgun (WGS) entry which is preliminary data.</text>
</comment>
<organism evidence="1 2">
    <name type="scientific">Methanobrevibacter millerae</name>
    <dbReference type="NCBI Taxonomy" id="230361"/>
    <lineage>
        <taxon>Archaea</taxon>
        <taxon>Methanobacteriati</taxon>
        <taxon>Methanobacteriota</taxon>
        <taxon>Methanomada group</taxon>
        <taxon>Methanobacteria</taxon>
        <taxon>Methanobacteriales</taxon>
        <taxon>Methanobacteriaceae</taxon>
        <taxon>Methanobrevibacter</taxon>
    </lineage>
</organism>